<evidence type="ECO:0000313" key="8">
    <source>
        <dbReference type="EMBL" id="BDU01956.1"/>
    </source>
</evidence>
<dbReference type="InterPro" id="IPR052425">
    <property type="entry name" value="Uncharacterized_MFS-type"/>
</dbReference>
<feature type="transmembrane region" description="Helical" evidence="6">
    <location>
        <begin position="78"/>
        <end position="99"/>
    </location>
</feature>
<feature type="transmembrane region" description="Helical" evidence="6">
    <location>
        <begin position="380"/>
        <end position="400"/>
    </location>
</feature>
<evidence type="ECO:0000256" key="4">
    <source>
        <dbReference type="ARBA" id="ARBA00022989"/>
    </source>
</evidence>
<evidence type="ECO:0000256" key="5">
    <source>
        <dbReference type="ARBA" id="ARBA00023136"/>
    </source>
</evidence>
<dbReference type="Gene3D" id="1.20.1250.20">
    <property type="entry name" value="MFS general substrate transporter like domains"/>
    <property type="match status" value="1"/>
</dbReference>
<evidence type="ECO:0000256" key="3">
    <source>
        <dbReference type="ARBA" id="ARBA00022692"/>
    </source>
</evidence>
<accession>A0ABM8D3N4</accession>
<dbReference type="InterPro" id="IPR036259">
    <property type="entry name" value="MFS_trans_sf"/>
</dbReference>
<feature type="transmembrane region" description="Helical" evidence="6">
    <location>
        <begin position="139"/>
        <end position="163"/>
    </location>
</feature>
<feature type="transmembrane region" description="Helical" evidence="6">
    <location>
        <begin position="169"/>
        <end position="187"/>
    </location>
</feature>
<feature type="transmembrane region" description="Helical" evidence="6">
    <location>
        <begin position="245"/>
        <end position="267"/>
    </location>
</feature>
<dbReference type="SUPFAM" id="SSF103473">
    <property type="entry name" value="MFS general substrate transporter"/>
    <property type="match status" value="1"/>
</dbReference>
<organism evidence="8 9">
    <name type="scientific">Nocardia sputorum</name>
    <dbReference type="NCBI Taxonomy" id="2984338"/>
    <lineage>
        <taxon>Bacteria</taxon>
        <taxon>Bacillati</taxon>
        <taxon>Actinomycetota</taxon>
        <taxon>Actinomycetes</taxon>
        <taxon>Mycobacteriales</taxon>
        <taxon>Nocardiaceae</taxon>
        <taxon>Nocardia</taxon>
    </lineage>
</organism>
<dbReference type="Pfam" id="PF07690">
    <property type="entry name" value="MFS_1"/>
    <property type="match status" value="1"/>
</dbReference>
<gene>
    <name evidence="8" type="ORF">IFM12276_49840</name>
</gene>
<dbReference type="Proteomes" id="UP001317870">
    <property type="component" value="Chromosome"/>
</dbReference>
<sequence>MTDLIAAFRGFDRPSRMLMVNQFAINTGFYMLMPYLAGYLAGPLGLAAWAVGLVLGIRNFAQQGMFLLGGTLADRLGYKPLIVAGCLLRTGGFALLAVAETLPALLVASAATGFAGALFNPAVRAYLAADSGDRRVEAFAVFNVFYQAGILVGPIVGLALMAVDFRATATGAAVVFGVLTLAQLRALPQHAGEPKTGSVLDDWRVVLANRPFLLFAAAMIGSSVLAFQVYLALPVHAARIAGDSATVLMTTVFVLSGLIAIAGQLRITRWFGRRWGRAHSLVAGLAILASAFAPLVAIPGTRFGVWPAIGALLLTAAALGIGAAAVFPFEMDTVVALSGNRLVATHYGLYNTIVGIGILLGNLGIGALLDATREAGMSALAWAVLVAVGAAAAAGLFALARSGRLDAPVPVG</sequence>
<feature type="transmembrane region" description="Helical" evidence="6">
    <location>
        <begin position="348"/>
        <end position="368"/>
    </location>
</feature>
<evidence type="ECO:0000259" key="7">
    <source>
        <dbReference type="PROSITE" id="PS50850"/>
    </source>
</evidence>
<evidence type="ECO:0000256" key="1">
    <source>
        <dbReference type="ARBA" id="ARBA00004651"/>
    </source>
</evidence>
<keyword evidence="5 6" id="KW-0472">Membrane</keyword>
<evidence type="ECO:0000256" key="6">
    <source>
        <dbReference type="SAM" id="Phobius"/>
    </source>
</evidence>
<dbReference type="PROSITE" id="PS50850">
    <property type="entry name" value="MFS"/>
    <property type="match status" value="1"/>
</dbReference>
<dbReference type="InterPro" id="IPR011701">
    <property type="entry name" value="MFS"/>
</dbReference>
<reference evidence="8 9" key="1">
    <citation type="submission" date="2022-11" db="EMBL/GenBank/DDBJ databases">
        <title>Genome Sequencing of Nocardia sp. ON39_IFM12276 and assembly.</title>
        <authorList>
            <person name="Shimojima M."/>
            <person name="Toyokawa M."/>
            <person name="Uesaka K."/>
        </authorList>
    </citation>
    <scope>NUCLEOTIDE SEQUENCE [LARGE SCALE GENOMIC DNA]</scope>
    <source>
        <strain evidence="8 9">IFM 12276</strain>
    </source>
</reference>
<dbReference type="PANTHER" id="PTHR42688:SF1">
    <property type="entry name" value="BLR5212 PROTEIN"/>
    <property type="match status" value="1"/>
</dbReference>
<evidence type="ECO:0000256" key="2">
    <source>
        <dbReference type="ARBA" id="ARBA00022475"/>
    </source>
</evidence>
<feature type="transmembrane region" description="Helical" evidence="6">
    <location>
        <begin position="212"/>
        <end position="233"/>
    </location>
</feature>
<feature type="transmembrane region" description="Helical" evidence="6">
    <location>
        <begin position="105"/>
        <end position="127"/>
    </location>
</feature>
<dbReference type="PANTHER" id="PTHR42688">
    <property type="entry name" value="CONSERVED PROTEIN"/>
    <property type="match status" value="1"/>
</dbReference>
<dbReference type="RefSeq" id="WP_281875050.1">
    <property type="nucleotide sequence ID" value="NZ_AP026976.1"/>
</dbReference>
<keyword evidence="4 6" id="KW-1133">Transmembrane helix</keyword>
<dbReference type="InterPro" id="IPR020846">
    <property type="entry name" value="MFS_dom"/>
</dbReference>
<proteinExistence type="predicted"/>
<protein>
    <submittedName>
        <fullName evidence="8">MFS-type transporter</fullName>
    </submittedName>
</protein>
<keyword evidence="3 6" id="KW-0812">Transmembrane</keyword>
<name>A0ABM8D3N4_9NOCA</name>
<feature type="domain" description="Major facilitator superfamily (MFS) profile" evidence="7">
    <location>
        <begin position="14"/>
        <end position="404"/>
    </location>
</feature>
<comment type="subcellular location">
    <subcellularLocation>
        <location evidence="1">Cell membrane</location>
        <topology evidence="1">Multi-pass membrane protein</topology>
    </subcellularLocation>
</comment>
<evidence type="ECO:0000313" key="9">
    <source>
        <dbReference type="Proteomes" id="UP001317870"/>
    </source>
</evidence>
<dbReference type="EMBL" id="AP026978">
    <property type="protein sequence ID" value="BDU01956.1"/>
    <property type="molecule type" value="Genomic_DNA"/>
</dbReference>
<feature type="transmembrane region" description="Helical" evidence="6">
    <location>
        <begin position="36"/>
        <end position="57"/>
    </location>
</feature>
<feature type="transmembrane region" description="Helical" evidence="6">
    <location>
        <begin position="279"/>
        <end position="298"/>
    </location>
</feature>
<keyword evidence="2" id="KW-1003">Cell membrane</keyword>
<keyword evidence="9" id="KW-1185">Reference proteome</keyword>
<feature type="transmembrane region" description="Helical" evidence="6">
    <location>
        <begin position="304"/>
        <end position="327"/>
    </location>
</feature>